<evidence type="ECO:0000313" key="2">
    <source>
        <dbReference type="Proteomes" id="UP000307999"/>
    </source>
</evidence>
<reference evidence="1 2" key="1">
    <citation type="submission" date="2019-04" db="EMBL/GenBank/DDBJ databases">
        <title>Thalassotalea guangxiensis sp. nov., isolated from sediment of the coastal wetland.</title>
        <authorList>
            <person name="Zheng S."/>
            <person name="Zhang D."/>
        </authorList>
    </citation>
    <scope>NUCLEOTIDE SEQUENCE [LARGE SCALE GENOMIC DNA]</scope>
    <source>
        <strain evidence="1 2">ZS-4</strain>
    </source>
</reference>
<accession>A0A4U1B4B3</accession>
<dbReference type="Proteomes" id="UP000307999">
    <property type="component" value="Unassembled WGS sequence"/>
</dbReference>
<dbReference type="EMBL" id="SWDB01000028">
    <property type="protein sequence ID" value="TKB44526.1"/>
    <property type="molecule type" value="Genomic_DNA"/>
</dbReference>
<evidence type="ECO:0000313" key="1">
    <source>
        <dbReference type="EMBL" id="TKB44526.1"/>
    </source>
</evidence>
<sequence length="157" mass="18307">MSLNRKQFDYLQAMGISIWSAREEKFASLDGNEDNPQIVDQSDKILAELNTLSSHPPRSRKKQEQPRSSKLSLVQQYQACIDSRWFSDLLVWLAIDKTEVDVSEQGLRFGNFLWKFDRQSTIRFGDNTIKSPSFATRQPSAEQKRQLFLWFRDSKQG</sequence>
<gene>
    <name evidence="1" type="ORF">E8M12_11595</name>
</gene>
<dbReference type="AlphaFoldDB" id="A0A4U1B4B3"/>
<protein>
    <submittedName>
        <fullName evidence="1">Uncharacterized protein</fullName>
    </submittedName>
</protein>
<name>A0A4U1B4B3_9GAMM</name>
<proteinExistence type="predicted"/>
<comment type="caution">
    <text evidence="1">The sequence shown here is derived from an EMBL/GenBank/DDBJ whole genome shotgun (WGS) entry which is preliminary data.</text>
</comment>
<organism evidence="1 2">
    <name type="scientific">Thalassotalea mangrovi</name>
    <dbReference type="NCBI Taxonomy" id="2572245"/>
    <lineage>
        <taxon>Bacteria</taxon>
        <taxon>Pseudomonadati</taxon>
        <taxon>Pseudomonadota</taxon>
        <taxon>Gammaproteobacteria</taxon>
        <taxon>Alteromonadales</taxon>
        <taxon>Colwelliaceae</taxon>
        <taxon>Thalassotalea</taxon>
    </lineage>
</organism>
<keyword evidence="2" id="KW-1185">Reference proteome</keyword>
<dbReference type="OrthoDB" id="6226957at2"/>
<dbReference type="RefSeq" id="WP_136736308.1">
    <property type="nucleotide sequence ID" value="NZ_SWDB01000028.1"/>
</dbReference>